<evidence type="ECO:0000256" key="1">
    <source>
        <dbReference type="ARBA" id="ARBA00004395"/>
    </source>
</evidence>
<evidence type="ECO:0000256" key="2">
    <source>
        <dbReference type="ARBA" id="ARBA00006653"/>
    </source>
</evidence>
<dbReference type="InterPro" id="IPR033370">
    <property type="entry name" value="COG1"/>
</dbReference>
<dbReference type="Proteomes" id="UP001159427">
    <property type="component" value="Unassembled WGS sequence"/>
</dbReference>
<sequence length="1019" mass="114336">MADAPRSPKSPKTPQISPLSPRQNNAESFHWDAEMDSDSLFSSHTVEEIRAVEHKTRPRKKEDLRLMVGERYRDLIDAADTVTEMKTCAGQVMNFVHDIQKQCKELHLSHKCHGVGGTQSTQPAGKGSSQSKNGFYAIASQMKLLVDTPEKVWSALERKQYLKAAQLYLFSHHIVSILHIDTGDSSAPKLLSSFPILPKQWSAISHFKDSILQGSRALLKDATQTDEMLAESLCSILLLEESSPRQVFTEFILARKTALQEIFHPCQHATSIKSQVCEVVRVIRNSLYQIHSLFYCDNEDEETELKDNPALVFKTLAYVIKREASANSDEEVLEALFGPDFDLVTSARFLPKTVLGYRPHLRAFPSVISKQNIHHNCAEWLSMCKKDVTTGVNSLLKYIGTLKGLASIRDAVWDLLKEAEKAVGSDDQDLDWSTLCNRVLGRDVSIWAEFLQPLFLNRAKVILKGLFDATVTSCKNLITKAQSDISDCNVTVPSVLWERDIAVYVWHESPNDVPRTDSAVLNEQDSGLTLKARACTPVVQRFCKAVDDKLAATLEDTQYFIMASQQNKDTRLSKRTSMSRVSDLSFLSGNKTVINDLEPFDRFGDSQHIQSFLQETCFSAFNHLLQFIDEVISSHKERMLSGSDDVLAKKSQSSFDTICIDRVLLVGRLCHSFTEQCPHIKLVMDGGKTESKLTATPSRKSSSSLRKKEEQKKSNKMLELASLLSERYFAAYRLWKEWISALFLSSLEATLIHGGKSSSLLSMTNWEEIKIEEETEEGKKVESIIRVPAQVSSHVTSLLFSLCQELNRTGAHALDRKLLQELVTCLSRGVLLRHEKLVNEHKCTLTQNQALQVMFDLKFMTSILAGRGEGEGSEFTNRLEKVLDALESCVDPFDLDVFSPYIATNLNKQLQRCGVLFGVLASLDKHATHSFGVTHRPSSGSHDQHNVMPLAPNPPRFTLLPLTSHTSAGSGAQTTDHIHKKESLKPNEDLKGAITQTAFFKHHQFFNLNVNLRQELKAT</sequence>
<dbReference type="PANTHER" id="PTHR31658">
    <property type="entry name" value="CONSERVED OLIGOMERIC GOLGI COMPLEX SUBUNIT 1"/>
    <property type="match status" value="1"/>
</dbReference>
<name>A0ABN8LW25_9CNID</name>
<feature type="compositionally biased region" description="Polar residues" evidence="8">
    <location>
        <begin position="10"/>
        <end position="27"/>
    </location>
</feature>
<comment type="caution">
    <text evidence="9">The sequence shown here is derived from an EMBL/GenBank/DDBJ whole genome shotgun (WGS) entry which is preliminary data.</text>
</comment>
<proteinExistence type="inferred from homology"/>
<keyword evidence="5" id="KW-0653">Protein transport</keyword>
<keyword evidence="7" id="KW-0472">Membrane</keyword>
<evidence type="ECO:0000256" key="7">
    <source>
        <dbReference type="ARBA" id="ARBA00023136"/>
    </source>
</evidence>
<evidence type="ECO:0000313" key="9">
    <source>
        <dbReference type="EMBL" id="CAH3019344.1"/>
    </source>
</evidence>
<keyword evidence="10" id="KW-1185">Reference proteome</keyword>
<gene>
    <name evidence="9" type="ORF">PEVE_00002274</name>
</gene>
<evidence type="ECO:0000256" key="4">
    <source>
        <dbReference type="ARBA" id="ARBA00022448"/>
    </source>
</evidence>
<comment type="similarity">
    <text evidence="2">Belongs to the COG1 family.</text>
</comment>
<organism evidence="9 10">
    <name type="scientific">Porites evermanni</name>
    <dbReference type="NCBI Taxonomy" id="104178"/>
    <lineage>
        <taxon>Eukaryota</taxon>
        <taxon>Metazoa</taxon>
        <taxon>Cnidaria</taxon>
        <taxon>Anthozoa</taxon>
        <taxon>Hexacorallia</taxon>
        <taxon>Scleractinia</taxon>
        <taxon>Fungiina</taxon>
        <taxon>Poritidae</taxon>
        <taxon>Porites</taxon>
    </lineage>
</organism>
<comment type="subcellular location">
    <subcellularLocation>
        <location evidence="1">Golgi apparatus membrane</location>
        <topology evidence="1">Peripheral membrane protein</topology>
    </subcellularLocation>
</comment>
<evidence type="ECO:0000313" key="10">
    <source>
        <dbReference type="Proteomes" id="UP001159427"/>
    </source>
</evidence>
<keyword evidence="4" id="KW-0813">Transport</keyword>
<protein>
    <recommendedName>
        <fullName evidence="3">Conserved oligomeric Golgi complex subunit 1</fullName>
    </recommendedName>
</protein>
<reference evidence="9 10" key="1">
    <citation type="submission" date="2022-05" db="EMBL/GenBank/DDBJ databases">
        <authorList>
            <consortium name="Genoscope - CEA"/>
            <person name="William W."/>
        </authorList>
    </citation>
    <scope>NUCLEOTIDE SEQUENCE [LARGE SCALE GENOMIC DNA]</scope>
</reference>
<feature type="region of interest" description="Disordered" evidence="8">
    <location>
        <begin position="690"/>
        <end position="710"/>
    </location>
</feature>
<keyword evidence="6" id="KW-0333">Golgi apparatus</keyword>
<feature type="region of interest" description="Disordered" evidence="8">
    <location>
        <begin position="1"/>
        <end position="28"/>
    </location>
</feature>
<evidence type="ECO:0000256" key="8">
    <source>
        <dbReference type="SAM" id="MobiDB-lite"/>
    </source>
</evidence>
<dbReference type="EMBL" id="CALNXI010000113">
    <property type="protein sequence ID" value="CAH3019344.1"/>
    <property type="molecule type" value="Genomic_DNA"/>
</dbReference>
<dbReference type="Pfam" id="PF08700">
    <property type="entry name" value="VPS51_Exo84_N"/>
    <property type="match status" value="1"/>
</dbReference>
<evidence type="ECO:0000256" key="6">
    <source>
        <dbReference type="ARBA" id="ARBA00023034"/>
    </source>
</evidence>
<evidence type="ECO:0000256" key="5">
    <source>
        <dbReference type="ARBA" id="ARBA00022927"/>
    </source>
</evidence>
<evidence type="ECO:0000256" key="3">
    <source>
        <dbReference type="ARBA" id="ARBA00020978"/>
    </source>
</evidence>
<dbReference type="PANTHER" id="PTHR31658:SF0">
    <property type="entry name" value="CONSERVED OLIGOMERIC GOLGI COMPLEX SUBUNIT 1"/>
    <property type="match status" value="1"/>
</dbReference>
<accession>A0ABN8LW25</accession>